<dbReference type="EMBL" id="UINC01098102">
    <property type="protein sequence ID" value="SVC56361.1"/>
    <property type="molecule type" value="Genomic_DNA"/>
</dbReference>
<evidence type="ECO:0000313" key="1">
    <source>
        <dbReference type="EMBL" id="SVC56361.1"/>
    </source>
</evidence>
<protein>
    <submittedName>
        <fullName evidence="1">Uncharacterized protein</fullName>
    </submittedName>
</protein>
<accession>A0A382NA05</accession>
<reference evidence="1" key="1">
    <citation type="submission" date="2018-05" db="EMBL/GenBank/DDBJ databases">
        <authorList>
            <person name="Lanie J.A."/>
            <person name="Ng W.-L."/>
            <person name="Kazmierczak K.M."/>
            <person name="Andrzejewski T.M."/>
            <person name="Davidsen T.M."/>
            <person name="Wayne K.J."/>
            <person name="Tettelin H."/>
            <person name="Glass J.I."/>
            <person name="Rusch D."/>
            <person name="Podicherti R."/>
            <person name="Tsui H.-C.T."/>
            <person name="Winkler M.E."/>
        </authorList>
    </citation>
    <scope>NUCLEOTIDE SEQUENCE</scope>
</reference>
<feature type="non-terminal residue" evidence="1">
    <location>
        <position position="1"/>
    </location>
</feature>
<feature type="non-terminal residue" evidence="1">
    <location>
        <position position="372"/>
    </location>
</feature>
<gene>
    <name evidence="1" type="ORF">METZ01_LOCUS309215</name>
</gene>
<organism evidence="1">
    <name type="scientific">marine metagenome</name>
    <dbReference type="NCBI Taxonomy" id="408172"/>
    <lineage>
        <taxon>unclassified sequences</taxon>
        <taxon>metagenomes</taxon>
        <taxon>ecological metagenomes</taxon>
    </lineage>
</organism>
<proteinExistence type="predicted"/>
<name>A0A382NA05_9ZZZZ</name>
<sequence length="372" mass="40173">DATADDGNCEYWGCTDPLADNYDEGANVNDDSCVYPPASYTIYRDGDVLATNVDMMSYVDSGLGASETHCYVVAKVDMGEVLASSNEACATTDETVDQELVFDPFRFNMTSLNVAPASTAVSDIFGGLDLLLVKSDNSEYYVPNFGVNQIIDVDDSEGYKVFVNGTNQQMAYITGAPMSGGGSYLDPFRMNLLPYPLQECISTSDAFAGVEDNLLVVKNDDSEYYVPAFGVQTLTDMCPGEAYAVFLNGADGLDFSYPTGVMSSDHSNHFVEDYKSRTQTNDVDLTGESHLVLLSELSGEVVVGDQLRAYANNQLVGSINIVEEHLNGTHPVDLVAVGSVDLTEFAGPILDGYIAGDMIELRLWSINKAVEL</sequence>
<dbReference type="AlphaFoldDB" id="A0A382NA05"/>